<organism evidence="1 2">
    <name type="scientific">Anopheles albimanus</name>
    <name type="common">New world malaria mosquito</name>
    <dbReference type="NCBI Taxonomy" id="7167"/>
    <lineage>
        <taxon>Eukaryota</taxon>
        <taxon>Metazoa</taxon>
        <taxon>Ecdysozoa</taxon>
        <taxon>Arthropoda</taxon>
        <taxon>Hexapoda</taxon>
        <taxon>Insecta</taxon>
        <taxon>Pterygota</taxon>
        <taxon>Neoptera</taxon>
        <taxon>Endopterygota</taxon>
        <taxon>Diptera</taxon>
        <taxon>Nematocera</taxon>
        <taxon>Culicoidea</taxon>
        <taxon>Culicidae</taxon>
        <taxon>Anophelinae</taxon>
        <taxon>Anopheles</taxon>
    </lineage>
</organism>
<sequence length="50" mass="5783">MAIVNFHQTIFAIAELISNDSFTCHFRSSFLLLRVSLLCCQQKYLTVVFI</sequence>
<proteinExistence type="predicted"/>
<dbReference type="Proteomes" id="UP000069272">
    <property type="component" value="Unassembled WGS sequence"/>
</dbReference>
<name>A0A182FZK1_ANOAL</name>
<dbReference type="EnsemblMetazoa" id="AALB015016-RA">
    <property type="protein sequence ID" value="AALB015016-PA"/>
    <property type="gene ID" value="AALB015016"/>
</dbReference>
<evidence type="ECO:0000313" key="1">
    <source>
        <dbReference type="EnsemblMetazoa" id="AALB015016-PA"/>
    </source>
</evidence>
<reference evidence="1" key="2">
    <citation type="submission" date="2022-08" db="UniProtKB">
        <authorList>
            <consortium name="EnsemblMetazoa"/>
        </authorList>
    </citation>
    <scope>IDENTIFICATION</scope>
    <source>
        <strain evidence="1">STECLA/ALBI9_A</strain>
    </source>
</reference>
<accession>A0A182FZK1</accession>
<reference evidence="2" key="1">
    <citation type="journal article" date="2017" name="G3 (Bethesda)">
        <title>The Physical Genome Mapping of Anopheles albimanus Corrected Scaffold Misassemblies and Identified Interarm Rearrangements in Genus Anopheles.</title>
        <authorList>
            <person name="Artemov G.N."/>
            <person name="Peery A.N."/>
            <person name="Jiang X."/>
            <person name="Tu Z."/>
            <person name="Stegniy V.N."/>
            <person name="Sharakhova M.V."/>
            <person name="Sharakhov I.V."/>
        </authorList>
    </citation>
    <scope>NUCLEOTIDE SEQUENCE [LARGE SCALE GENOMIC DNA]</scope>
    <source>
        <strain evidence="2">STECLA/ALBI9_A</strain>
    </source>
</reference>
<dbReference type="AlphaFoldDB" id="A0A182FZK1"/>
<keyword evidence="2" id="KW-1185">Reference proteome</keyword>
<evidence type="ECO:0000313" key="2">
    <source>
        <dbReference type="Proteomes" id="UP000069272"/>
    </source>
</evidence>
<protein>
    <submittedName>
        <fullName evidence="1">Uncharacterized protein</fullName>
    </submittedName>
</protein>